<evidence type="ECO:0000256" key="4">
    <source>
        <dbReference type="PROSITE-ProRule" id="PRU00433"/>
    </source>
</evidence>
<dbReference type="Gene3D" id="1.25.10.10">
    <property type="entry name" value="Leucine-rich Repeat Variant"/>
    <property type="match status" value="1"/>
</dbReference>
<keyword evidence="5" id="KW-0472">Membrane</keyword>
<dbReference type="InterPro" id="IPR000595">
    <property type="entry name" value="cNMP-bd_dom"/>
</dbReference>
<keyword evidence="5" id="KW-0812">Transmembrane</keyword>
<feature type="domain" description="Cyclic nucleotide-binding" evidence="6">
    <location>
        <begin position="229"/>
        <end position="282"/>
    </location>
</feature>
<dbReference type="InterPro" id="IPR011989">
    <property type="entry name" value="ARM-like"/>
</dbReference>
<keyword evidence="2 4" id="KW-0479">Metal-binding</keyword>
<dbReference type="Pfam" id="PF23500">
    <property type="entry name" value="DUF7133"/>
    <property type="match status" value="1"/>
</dbReference>
<reference evidence="8 9" key="1">
    <citation type="submission" date="2018-02" db="EMBL/GenBank/DDBJ databases">
        <title>Comparative genomes isolates from brazilian mangrove.</title>
        <authorList>
            <person name="Araujo J.E."/>
            <person name="Taketani R.G."/>
            <person name="Silva M.C.P."/>
            <person name="Loureco M.V."/>
            <person name="Andreote F.D."/>
        </authorList>
    </citation>
    <scope>NUCLEOTIDE SEQUENCE [LARGE SCALE GENOMIC DNA]</scope>
    <source>
        <strain evidence="8 9">HEX-2 MGV</strain>
    </source>
</reference>
<dbReference type="Gene3D" id="2.120.10.30">
    <property type="entry name" value="TolB, C-terminal domain"/>
    <property type="match status" value="1"/>
</dbReference>
<dbReference type="SUPFAM" id="SSF50952">
    <property type="entry name" value="Soluble quinoprotein glucose dehydrogenase"/>
    <property type="match status" value="1"/>
</dbReference>
<gene>
    <name evidence="8" type="ORF">C5Y96_22665</name>
</gene>
<dbReference type="InterPro" id="IPR011041">
    <property type="entry name" value="Quinoprot_gluc/sorb_DH_b-prop"/>
</dbReference>
<dbReference type="InterPro" id="IPR055557">
    <property type="entry name" value="DUF7133"/>
</dbReference>
<dbReference type="InterPro" id="IPR016024">
    <property type="entry name" value="ARM-type_fold"/>
</dbReference>
<evidence type="ECO:0000259" key="7">
    <source>
        <dbReference type="PROSITE" id="PS51007"/>
    </source>
</evidence>
<dbReference type="SUPFAM" id="SSF46626">
    <property type="entry name" value="Cytochrome c"/>
    <property type="match status" value="1"/>
</dbReference>
<sequence>MCCPGLTGADRTDLMHAYSRLRIICFAGPLLSGKSSLNSYGVFRMYLHLLIAVVFTLPMAFAYGEEFQPGDFQLPEGYTVELAASSALVSHPMMADFDDQGRLYVAASAGENLPRAELEKRLPNFIRRLEDTNGDGIFDKATTFADRMTFPQGCLWLDGSLYVASSGAIWKLTDTDDDGVADVRKKIVGDFGYTGNAADVHGPFLGPEGRIYWCEGRHGHEIRDADGELISQGKAARIFSSLPDGSDVQTFATGGMDNPVEVVFTPEGDMLGTVNLMYSQPRGDCLVHWQYGGVYPREDFAESLGREFVRTGPLLPELHNFGHVAVSGLCRFQGNIWGPDTNGSLFITQFNTNRIVQVRLKPNQTTYQVEKLDDFLVSSDKDFHPTDVLQATDGSLLVIDTGGWFRIGCPQSGVAKAHIQGGIYRIRRSQTHQDTNDATKTDEVKEIERLWQLRRQESNESLGQLGDLLESESPRIRQTVARALLDLPPGQDRAQLAPRLLIMALDGSPAERRNALATLSHWGIRSDDFTKSLLASLPQTKSDPLLQHAVILFLIRGDRRDLLRQAVLDQDQTVSEGASLALAELLRLSEKLPDSPWLEIPAASMGEPLSQSQQETLLKIESELANGDSQRGREVFFSTQATCSKCHQIADQGGQVGPNLSTIGQSRSRRDLLESILFPNATFARGFAPYVVATSDGKTHSGIILGEGTDHLRLGIDQEKSVTLPNASIEAIRPSNTSIMPNDIQKTLSAEQLSDLLSYLQSLRPEATR</sequence>
<evidence type="ECO:0000313" key="9">
    <source>
        <dbReference type="Proteomes" id="UP000240009"/>
    </source>
</evidence>
<protein>
    <recommendedName>
        <fullName evidence="10">Cytochrome c domain-containing protein</fullName>
    </recommendedName>
</protein>
<organism evidence="8 9">
    <name type="scientific">Blastopirellula marina</name>
    <dbReference type="NCBI Taxonomy" id="124"/>
    <lineage>
        <taxon>Bacteria</taxon>
        <taxon>Pseudomonadati</taxon>
        <taxon>Planctomycetota</taxon>
        <taxon>Planctomycetia</taxon>
        <taxon>Pirellulales</taxon>
        <taxon>Pirellulaceae</taxon>
        <taxon>Blastopirellula</taxon>
    </lineage>
</organism>
<dbReference type="Gene3D" id="1.10.760.10">
    <property type="entry name" value="Cytochrome c-like domain"/>
    <property type="match status" value="1"/>
</dbReference>
<dbReference type="SUPFAM" id="SSF48371">
    <property type="entry name" value="ARM repeat"/>
    <property type="match status" value="1"/>
</dbReference>
<keyword evidence="1 4" id="KW-0349">Heme</keyword>
<accession>A0A2S8F0D2</accession>
<dbReference type="GO" id="GO:0020037">
    <property type="term" value="F:heme binding"/>
    <property type="evidence" value="ECO:0007669"/>
    <property type="project" value="InterPro"/>
</dbReference>
<evidence type="ECO:0000256" key="2">
    <source>
        <dbReference type="ARBA" id="ARBA00022723"/>
    </source>
</evidence>
<keyword evidence="5" id="KW-1133">Transmembrane helix</keyword>
<dbReference type="GO" id="GO:0009055">
    <property type="term" value="F:electron transfer activity"/>
    <property type="evidence" value="ECO:0007669"/>
    <property type="project" value="InterPro"/>
</dbReference>
<evidence type="ECO:0000256" key="3">
    <source>
        <dbReference type="ARBA" id="ARBA00023004"/>
    </source>
</evidence>
<evidence type="ECO:0008006" key="10">
    <source>
        <dbReference type="Google" id="ProtNLM"/>
    </source>
</evidence>
<evidence type="ECO:0000256" key="5">
    <source>
        <dbReference type="SAM" id="Phobius"/>
    </source>
</evidence>
<dbReference type="InterPro" id="IPR011042">
    <property type="entry name" value="6-blade_b-propeller_TolB-like"/>
</dbReference>
<dbReference type="InterPro" id="IPR013427">
    <property type="entry name" value="Haem-bd_dom_put"/>
</dbReference>
<dbReference type="NCBIfam" id="TIGR02604">
    <property type="entry name" value="Piru_Ver_Nterm"/>
    <property type="match status" value="1"/>
</dbReference>
<keyword evidence="3 4" id="KW-0408">Iron</keyword>
<evidence type="ECO:0000313" key="8">
    <source>
        <dbReference type="EMBL" id="PQO25628.1"/>
    </source>
</evidence>
<dbReference type="GO" id="GO:0046872">
    <property type="term" value="F:metal ion binding"/>
    <property type="evidence" value="ECO:0007669"/>
    <property type="project" value="UniProtKB-KW"/>
</dbReference>
<evidence type="ECO:0000256" key="1">
    <source>
        <dbReference type="ARBA" id="ARBA00022617"/>
    </source>
</evidence>
<name>A0A2S8F0D2_9BACT</name>
<dbReference type="PANTHER" id="PTHR33546">
    <property type="entry name" value="LARGE, MULTIFUNCTIONAL SECRETED PROTEIN-RELATED"/>
    <property type="match status" value="1"/>
</dbReference>
<evidence type="ECO:0000259" key="6">
    <source>
        <dbReference type="PROSITE" id="PS50042"/>
    </source>
</evidence>
<dbReference type="PROSITE" id="PS50042">
    <property type="entry name" value="CNMP_BINDING_3"/>
    <property type="match status" value="1"/>
</dbReference>
<dbReference type="InterPro" id="IPR036909">
    <property type="entry name" value="Cyt_c-like_dom_sf"/>
</dbReference>
<dbReference type="AlphaFoldDB" id="A0A2S8F0D2"/>
<proteinExistence type="predicted"/>
<feature type="domain" description="Cytochrome c" evidence="7">
    <location>
        <begin position="627"/>
        <end position="764"/>
    </location>
</feature>
<dbReference type="InterPro" id="IPR013428">
    <property type="entry name" value="Membrane-bound_put_N"/>
</dbReference>
<comment type="caution">
    <text evidence="8">The sequence shown here is derived from an EMBL/GenBank/DDBJ whole genome shotgun (WGS) entry which is preliminary data.</text>
</comment>
<feature type="transmembrane region" description="Helical" evidence="5">
    <location>
        <begin position="45"/>
        <end position="64"/>
    </location>
</feature>
<dbReference type="Proteomes" id="UP000240009">
    <property type="component" value="Unassembled WGS sequence"/>
</dbReference>
<dbReference type="NCBIfam" id="TIGR02603">
    <property type="entry name" value="CxxCH_TIGR02603"/>
    <property type="match status" value="1"/>
</dbReference>
<dbReference type="PROSITE" id="PS51007">
    <property type="entry name" value="CYTC"/>
    <property type="match status" value="1"/>
</dbReference>
<dbReference type="InterPro" id="IPR009056">
    <property type="entry name" value="Cyt_c-like_dom"/>
</dbReference>
<dbReference type="EMBL" id="PUIA01000074">
    <property type="protein sequence ID" value="PQO25628.1"/>
    <property type="molecule type" value="Genomic_DNA"/>
</dbReference>
<dbReference type="PANTHER" id="PTHR33546:SF1">
    <property type="entry name" value="LARGE, MULTIFUNCTIONAL SECRETED PROTEIN"/>
    <property type="match status" value="1"/>
</dbReference>